<dbReference type="BioCyc" id="AGRO:ATU3674-MONOMER"/>
<dbReference type="Proteomes" id="UP000000813">
    <property type="component" value="Chromosome linear"/>
</dbReference>
<dbReference type="EnsemblBacteria" id="AAL44486">
    <property type="protein sequence ID" value="AAL44486"/>
    <property type="gene ID" value="Atu3674"/>
</dbReference>
<dbReference type="EMBL" id="AE007870">
    <property type="protein sequence ID" value="AAL44486.1"/>
    <property type="molecule type" value="Genomic_DNA"/>
</dbReference>
<evidence type="ECO:0000313" key="1">
    <source>
        <dbReference type="EMBL" id="AAL44486.1"/>
    </source>
</evidence>
<dbReference type="AlphaFoldDB" id="Q8U9Q2"/>
<sequence>MVSPSGLVSGSVVRIAKTTINCIFGCLKPVFNFNFLFLTKRFKNYMQEVIVVIETQRAAMHAAGDRV</sequence>
<dbReference type="PIR" id="AH3008">
    <property type="entry name" value="AH3008"/>
</dbReference>
<gene>
    <name evidence="1" type="ordered locus">Atu3674</name>
</gene>
<dbReference type="STRING" id="176299.Atu3674"/>
<organism evidence="1 2">
    <name type="scientific">Agrobacterium fabrum (strain C58 / ATCC 33970)</name>
    <name type="common">Agrobacterium tumefaciens (strain C58)</name>
    <dbReference type="NCBI Taxonomy" id="176299"/>
    <lineage>
        <taxon>Bacteria</taxon>
        <taxon>Pseudomonadati</taxon>
        <taxon>Pseudomonadota</taxon>
        <taxon>Alphaproteobacteria</taxon>
        <taxon>Hyphomicrobiales</taxon>
        <taxon>Rhizobiaceae</taxon>
        <taxon>Rhizobium/Agrobacterium group</taxon>
        <taxon>Agrobacterium</taxon>
        <taxon>Agrobacterium tumefaciens complex</taxon>
    </lineage>
</organism>
<dbReference type="KEGG" id="atu:Atu3674"/>
<name>Q8U9Q2_AGRFC</name>
<reference evidence="1 2" key="2">
    <citation type="journal article" date="2001" name="Science">
        <title>Genome sequence of the plant pathogen and biotechnology agent Agrobacterium tumefaciens C58.</title>
        <authorList>
            <person name="Goodner B."/>
            <person name="Hinkle G."/>
            <person name="Gattung S."/>
            <person name="Miller N."/>
            <person name="Blanchard M."/>
            <person name="Qurollo B."/>
            <person name="Goldman B.S."/>
            <person name="Cao Y."/>
            <person name="Askenazi M."/>
            <person name="Halling C."/>
            <person name="Mullin L."/>
            <person name="Houmiel K."/>
            <person name="Gordon J."/>
            <person name="Vaudin M."/>
            <person name="Iartchouk O."/>
            <person name="Epp A."/>
            <person name="Liu F."/>
            <person name="Wollam C."/>
            <person name="Allinger M."/>
            <person name="Doughty D."/>
            <person name="Scott C."/>
            <person name="Lappas C."/>
            <person name="Markelz B."/>
            <person name="Flanagan C."/>
            <person name="Crowell C."/>
            <person name="Gurson J."/>
            <person name="Lomo C."/>
            <person name="Sear C."/>
            <person name="Strub G."/>
            <person name="Cielo C."/>
            <person name="Slater S."/>
        </authorList>
    </citation>
    <scope>NUCLEOTIDE SEQUENCE [LARGE SCALE GENOMIC DNA]</scope>
    <source>
        <strain evidence="2">C58 / ATCC 33970</strain>
    </source>
</reference>
<dbReference type="OrthoDB" id="8410737at2"/>
<evidence type="ECO:0000313" key="2">
    <source>
        <dbReference type="Proteomes" id="UP000000813"/>
    </source>
</evidence>
<dbReference type="HOGENOM" id="CLU_2802851_0_0_5"/>
<proteinExistence type="predicted"/>
<reference evidence="1 2" key="1">
    <citation type="journal article" date="2001" name="Science">
        <title>The genome of the natural genetic engineer Agrobacterium tumefaciens C58.</title>
        <authorList>
            <person name="Wood D.W."/>
            <person name="Setubal J.C."/>
            <person name="Kaul R."/>
            <person name="Monks D.E."/>
            <person name="Kitajima J.P."/>
            <person name="Okura V.K."/>
            <person name="Zhou Y."/>
            <person name="Chen L."/>
            <person name="Wood G.E."/>
            <person name="Almeida N.F.Jr."/>
            <person name="Woo L."/>
            <person name="Chen Y."/>
            <person name="Paulsen I.T."/>
            <person name="Eisen J.A."/>
            <person name="Karp P.D."/>
            <person name="Bovee D.Sr."/>
            <person name="Chapman P."/>
            <person name="Clendenning J."/>
            <person name="Deatherage G."/>
            <person name="Gillet W."/>
            <person name="Grant C."/>
            <person name="Kutyavin T."/>
            <person name="Levy R."/>
            <person name="Li M.J."/>
            <person name="McClelland E."/>
            <person name="Palmieri A."/>
            <person name="Raymond C."/>
            <person name="Rouse G."/>
            <person name="Saenphimmachak C."/>
            <person name="Wu Z."/>
            <person name="Romero P."/>
            <person name="Gordon D."/>
            <person name="Zhang S."/>
            <person name="Yoo H."/>
            <person name="Tao Y."/>
            <person name="Biddle P."/>
            <person name="Jung M."/>
            <person name="Krespan W."/>
            <person name="Perry M."/>
            <person name="Gordon-Kamm B."/>
            <person name="Liao L."/>
            <person name="Kim S."/>
            <person name="Hendrick C."/>
            <person name="Zhao Z.Y."/>
            <person name="Dolan M."/>
            <person name="Chumley F."/>
            <person name="Tingey S.V."/>
            <person name="Tomb J.F."/>
            <person name="Gordon M.P."/>
            <person name="Olson M.V."/>
            <person name="Nester E.W."/>
        </authorList>
    </citation>
    <scope>NUCLEOTIDE SEQUENCE [LARGE SCALE GENOMIC DNA]</scope>
    <source>
        <strain evidence="2">C58 / ATCC 33970</strain>
    </source>
</reference>
<protein>
    <submittedName>
        <fullName evidence="1">Uncharacterized protein</fullName>
    </submittedName>
</protein>
<keyword evidence="2" id="KW-1185">Reference proteome</keyword>
<accession>Q8U9Q2</accession>